<feature type="signal peptide" evidence="2">
    <location>
        <begin position="1"/>
        <end position="18"/>
    </location>
</feature>
<feature type="compositionally biased region" description="Polar residues" evidence="1">
    <location>
        <begin position="30"/>
        <end position="67"/>
    </location>
</feature>
<dbReference type="InterPro" id="IPR007343">
    <property type="entry name" value="Uncharacterised_pept_Zn_put"/>
</dbReference>
<dbReference type="SUPFAM" id="SSF55486">
    <property type="entry name" value="Metalloproteases ('zincins'), catalytic domain"/>
    <property type="match status" value="1"/>
</dbReference>
<dbReference type="EMBL" id="BAAAUV010000008">
    <property type="protein sequence ID" value="GAA3215026.1"/>
    <property type="molecule type" value="Genomic_DNA"/>
</dbReference>
<comment type="caution">
    <text evidence="3">The sequence shown here is derived from an EMBL/GenBank/DDBJ whole genome shotgun (WGS) entry which is preliminary data.</text>
</comment>
<name>A0ABP6QBY9_9ACTN</name>
<protein>
    <recommendedName>
        <fullName evidence="5">Metalloprotease</fullName>
    </recommendedName>
</protein>
<proteinExistence type="predicted"/>
<accession>A0ABP6QBY9</accession>
<evidence type="ECO:0000313" key="3">
    <source>
        <dbReference type="EMBL" id="GAA3215026.1"/>
    </source>
</evidence>
<evidence type="ECO:0000256" key="2">
    <source>
        <dbReference type="SAM" id="SignalP"/>
    </source>
</evidence>
<dbReference type="Pfam" id="PF04228">
    <property type="entry name" value="Zn_peptidase"/>
    <property type="match status" value="1"/>
</dbReference>
<keyword evidence="2" id="KW-0732">Signal</keyword>
<reference evidence="4" key="1">
    <citation type="journal article" date="2019" name="Int. J. Syst. Evol. Microbiol.">
        <title>The Global Catalogue of Microorganisms (GCM) 10K type strain sequencing project: providing services to taxonomists for standard genome sequencing and annotation.</title>
        <authorList>
            <consortium name="The Broad Institute Genomics Platform"/>
            <consortium name="The Broad Institute Genome Sequencing Center for Infectious Disease"/>
            <person name="Wu L."/>
            <person name="Ma J."/>
        </authorList>
    </citation>
    <scope>NUCLEOTIDE SEQUENCE [LARGE SCALE GENOMIC DNA]</scope>
    <source>
        <strain evidence="4">JCM 9377</strain>
    </source>
</reference>
<sequence>MFKQRVLALALSVAAVTAVTTGCEFKVGNVDQTPPTSVPSMKTTKAPQDTSADTPQQTGDPSPNAQFSDADVTKEINGAVEVVDKYWSDHWSELFTGTYKAPAIKGVYNGDDPARFTCGGQPADKFNAYYCIPEDYLAWDFALMKAGYAQGDAFVYLVVAHEWGHAIQNRLQMNLVSTDKELQADCLAGAVLWGAQKDGTLTWEDGDTTEIGQSLSALADNTEWADPSSHGDAIERVSAFGKGRTQGVVGCLAKQST</sequence>
<gene>
    <name evidence="3" type="ORF">GCM10010468_36180</name>
</gene>
<organism evidence="3 4">
    <name type="scientific">Actinocorallia longicatena</name>
    <dbReference type="NCBI Taxonomy" id="111803"/>
    <lineage>
        <taxon>Bacteria</taxon>
        <taxon>Bacillati</taxon>
        <taxon>Actinomycetota</taxon>
        <taxon>Actinomycetes</taxon>
        <taxon>Streptosporangiales</taxon>
        <taxon>Thermomonosporaceae</taxon>
        <taxon>Actinocorallia</taxon>
    </lineage>
</organism>
<dbReference type="PROSITE" id="PS51257">
    <property type="entry name" value="PROKAR_LIPOPROTEIN"/>
    <property type="match status" value="1"/>
</dbReference>
<feature type="region of interest" description="Disordered" evidence="1">
    <location>
        <begin position="27"/>
        <end position="68"/>
    </location>
</feature>
<feature type="chain" id="PRO_5047043376" description="Metalloprotease" evidence="2">
    <location>
        <begin position="19"/>
        <end position="257"/>
    </location>
</feature>
<evidence type="ECO:0008006" key="5">
    <source>
        <dbReference type="Google" id="ProtNLM"/>
    </source>
</evidence>
<keyword evidence="4" id="KW-1185">Reference proteome</keyword>
<evidence type="ECO:0000256" key="1">
    <source>
        <dbReference type="SAM" id="MobiDB-lite"/>
    </source>
</evidence>
<dbReference type="Proteomes" id="UP001501237">
    <property type="component" value="Unassembled WGS sequence"/>
</dbReference>
<dbReference type="RefSeq" id="WP_344829443.1">
    <property type="nucleotide sequence ID" value="NZ_BAAAUV010000008.1"/>
</dbReference>
<evidence type="ECO:0000313" key="4">
    <source>
        <dbReference type="Proteomes" id="UP001501237"/>
    </source>
</evidence>